<protein>
    <submittedName>
        <fullName evidence="2">Glycosyltransferase</fullName>
        <ecNumber evidence="2">2.4.-.-</ecNumber>
    </submittedName>
</protein>
<dbReference type="GO" id="GO:0016757">
    <property type="term" value="F:glycosyltransferase activity"/>
    <property type="evidence" value="ECO:0007669"/>
    <property type="project" value="UniProtKB-KW"/>
</dbReference>
<sequence>MRSEVEQNSLDLEVLIVDDGSTDNTNKIAISYQEKYSNIRVVTQQNQGVSQARNIGIKEACGEYLFYIAFAIKC</sequence>
<dbReference type="Pfam" id="PF00535">
    <property type="entry name" value="Glycos_transf_2"/>
    <property type="match status" value="1"/>
</dbReference>
<dbReference type="InterPro" id="IPR001173">
    <property type="entry name" value="Glyco_trans_2-like"/>
</dbReference>
<dbReference type="EMBL" id="JBHTIO010000052">
    <property type="protein sequence ID" value="MFD0898345.1"/>
    <property type="molecule type" value="Genomic_DNA"/>
</dbReference>
<dbReference type="EC" id="2.4.-.-" evidence="2"/>
<evidence type="ECO:0000313" key="2">
    <source>
        <dbReference type="EMBL" id="MFD0898345.1"/>
    </source>
</evidence>
<reference evidence="3" key="1">
    <citation type="journal article" date="2019" name="Int. J. Syst. Evol. Microbiol.">
        <title>The Global Catalogue of Microorganisms (GCM) 10K type strain sequencing project: providing services to taxonomists for standard genome sequencing and annotation.</title>
        <authorList>
            <consortium name="The Broad Institute Genomics Platform"/>
            <consortium name="The Broad Institute Genome Sequencing Center for Infectious Disease"/>
            <person name="Wu L."/>
            <person name="Ma J."/>
        </authorList>
    </citation>
    <scope>NUCLEOTIDE SEQUENCE [LARGE SCALE GENOMIC DNA]</scope>
    <source>
        <strain evidence="3">CCM 8925</strain>
    </source>
</reference>
<evidence type="ECO:0000259" key="1">
    <source>
        <dbReference type="Pfam" id="PF00535"/>
    </source>
</evidence>
<evidence type="ECO:0000313" key="3">
    <source>
        <dbReference type="Proteomes" id="UP001597104"/>
    </source>
</evidence>
<keyword evidence="3" id="KW-1185">Reference proteome</keyword>
<feature type="domain" description="Glycosyltransferase 2-like" evidence="1">
    <location>
        <begin position="3"/>
        <end position="67"/>
    </location>
</feature>
<keyword evidence="2" id="KW-0328">Glycosyltransferase</keyword>
<proteinExistence type="predicted"/>
<organism evidence="2 3">
    <name type="scientific">Loigolactobacillus binensis</name>
    <dbReference type="NCBI Taxonomy" id="2559922"/>
    <lineage>
        <taxon>Bacteria</taxon>
        <taxon>Bacillati</taxon>
        <taxon>Bacillota</taxon>
        <taxon>Bacilli</taxon>
        <taxon>Lactobacillales</taxon>
        <taxon>Lactobacillaceae</taxon>
        <taxon>Loigolactobacillus</taxon>
    </lineage>
</organism>
<dbReference type="PANTHER" id="PTHR22916">
    <property type="entry name" value="GLYCOSYLTRANSFERASE"/>
    <property type="match status" value="1"/>
</dbReference>
<dbReference type="InterPro" id="IPR029044">
    <property type="entry name" value="Nucleotide-diphossugar_trans"/>
</dbReference>
<name>A0ABW3EF71_9LACO</name>
<dbReference type="CDD" id="cd00761">
    <property type="entry name" value="Glyco_tranf_GTA_type"/>
    <property type="match status" value="1"/>
</dbReference>
<dbReference type="SUPFAM" id="SSF53448">
    <property type="entry name" value="Nucleotide-diphospho-sugar transferases"/>
    <property type="match status" value="1"/>
</dbReference>
<comment type="caution">
    <text evidence="2">The sequence shown here is derived from an EMBL/GenBank/DDBJ whole genome shotgun (WGS) entry which is preliminary data.</text>
</comment>
<keyword evidence="2" id="KW-0808">Transferase</keyword>
<gene>
    <name evidence="2" type="ORF">ACFQZ7_11490</name>
</gene>
<accession>A0ABW3EF71</accession>
<dbReference type="PANTHER" id="PTHR22916:SF3">
    <property type="entry name" value="UDP-GLCNAC:BETAGAL BETA-1,3-N-ACETYLGLUCOSAMINYLTRANSFERASE-LIKE PROTEIN 1"/>
    <property type="match status" value="1"/>
</dbReference>
<dbReference type="Proteomes" id="UP001597104">
    <property type="component" value="Unassembled WGS sequence"/>
</dbReference>
<dbReference type="RefSeq" id="WP_137637834.1">
    <property type="nucleotide sequence ID" value="NZ_BJDN01000013.1"/>
</dbReference>
<dbReference type="Gene3D" id="3.90.550.10">
    <property type="entry name" value="Spore Coat Polysaccharide Biosynthesis Protein SpsA, Chain A"/>
    <property type="match status" value="1"/>
</dbReference>